<comment type="caution">
    <text evidence="3">The sequence shown here is derived from an EMBL/GenBank/DDBJ whole genome shotgun (WGS) entry which is preliminary data.</text>
</comment>
<proteinExistence type="predicted"/>
<dbReference type="Proteomes" id="UP000007264">
    <property type="component" value="Unassembled WGS sequence"/>
</dbReference>
<keyword evidence="4" id="KW-1185">Reference proteome</keyword>
<keyword evidence="1" id="KW-0175">Coiled coil</keyword>
<dbReference type="RefSeq" id="XP_005642686.1">
    <property type="nucleotide sequence ID" value="XM_005642629.1"/>
</dbReference>
<dbReference type="InterPro" id="IPR046341">
    <property type="entry name" value="SET_dom_sf"/>
</dbReference>
<evidence type="ECO:0000256" key="1">
    <source>
        <dbReference type="SAM" id="Coils"/>
    </source>
</evidence>
<dbReference type="Pfam" id="PF00856">
    <property type="entry name" value="SET"/>
    <property type="match status" value="1"/>
</dbReference>
<dbReference type="InterPro" id="IPR001214">
    <property type="entry name" value="SET_dom"/>
</dbReference>
<protein>
    <recommendedName>
        <fullName evidence="2">SET domain-containing protein</fullName>
    </recommendedName>
</protein>
<accession>I0YIC3</accession>
<reference evidence="3 4" key="1">
    <citation type="journal article" date="2012" name="Genome Biol.">
        <title>The genome of the polar eukaryotic microalga coccomyxa subellipsoidea reveals traits of cold adaptation.</title>
        <authorList>
            <person name="Blanc G."/>
            <person name="Agarkova I."/>
            <person name="Grimwood J."/>
            <person name="Kuo A."/>
            <person name="Brueggeman A."/>
            <person name="Dunigan D."/>
            <person name="Gurnon J."/>
            <person name="Ladunga I."/>
            <person name="Lindquist E."/>
            <person name="Lucas S."/>
            <person name="Pangilinan J."/>
            <person name="Proschold T."/>
            <person name="Salamov A."/>
            <person name="Schmutz J."/>
            <person name="Weeks D."/>
            <person name="Yamada T."/>
            <person name="Claverie J.M."/>
            <person name="Grigoriev I."/>
            <person name="Van Etten J."/>
            <person name="Lomsadze A."/>
            <person name="Borodovsky M."/>
        </authorList>
    </citation>
    <scope>NUCLEOTIDE SEQUENCE [LARGE SCALE GENOMIC DNA]</scope>
    <source>
        <strain evidence="3 4">C-169</strain>
    </source>
</reference>
<sequence length="169" mass="18765">MQGLVVDPAAGGNMLRYVNDAIGFPEGYRNTVATVEVFDYATLRPHIFFYTTEDVKAGEELLMDYGVEFHRFIKSEARRAQSLVDAREGAAAAVEAVRDLKTKNGKLTRQLRVAKNESSELSTLLAEARDDVEKEQRLVRAANALVAGLEEDKKDLSTKVQSVFSIRTP</sequence>
<dbReference type="SUPFAM" id="SSF82199">
    <property type="entry name" value="SET domain"/>
    <property type="match status" value="1"/>
</dbReference>
<dbReference type="GeneID" id="17036146"/>
<evidence type="ECO:0000313" key="4">
    <source>
        <dbReference type="Proteomes" id="UP000007264"/>
    </source>
</evidence>
<evidence type="ECO:0000313" key="3">
    <source>
        <dbReference type="EMBL" id="EIE18142.1"/>
    </source>
</evidence>
<feature type="domain" description="SET" evidence="2">
    <location>
        <begin position="12"/>
        <end position="66"/>
    </location>
</feature>
<dbReference type="OrthoDB" id="515438at2759"/>
<name>I0YIC3_COCSC</name>
<dbReference type="EMBL" id="AGSI01000026">
    <property type="protein sequence ID" value="EIE18142.1"/>
    <property type="molecule type" value="Genomic_DNA"/>
</dbReference>
<organism evidence="3 4">
    <name type="scientific">Coccomyxa subellipsoidea (strain C-169)</name>
    <name type="common">Green microalga</name>
    <dbReference type="NCBI Taxonomy" id="574566"/>
    <lineage>
        <taxon>Eukaryota</taxon>
        <taxon>Viridiplantae</taxon>
        <taxon>Chlorophyta</taxon>
        <taxon>core chlorophytes</taxon>
        <taxon>Trebouxiophyceae</taxon>
        <taxon>Trebouxiophyceae incertae sedis</taxon>
        <taxon>Coccomyxaceae</taxon>
        <taxon>Coccomyxa</taxon>
        <taxon>Coccomyxa subellipsoidea</taxon>
    </lineage>
</organism>
<dbReference type="KEGG" id="csl:COCSUDRAFT_60516"/>
<gene>
    <name evidence="3" type="ORF">COCSUDRAFT_60516</name>
</gene>
<dbReference type="AlphaFoldDB" id="I0YIC3"/>
<dbReference type="Gene3D" id="2.170.270.10">
    <property type="entry name" value="SET domain"/>
    <property type="match status" value="1"/>
</dbReference>
<feature type="coiled-coil region" evidence="1">
    <location>
        <begin position="97"/>
        <end position="159"/>
    </location>
</feature>
<evidence type="ECO:0000259" key="2">
    <source>
        <dbReference type="Pfam" id="PF00856"/>
    </source>
</evidence>